<accession>A0A3A4KDT9</accession>
<protein>
    <submittedName>
        <fullName evidence="1">Uncharacterized protein</fullName>
    </submittedName>
</protein>
<comment type="caution">
    <text evidence="1">The sequence shown here is derived from an EMBL/GenBank/DDBJ whole genome shotgun (WGS) entry which is preliminary data.</text>
</comment>
<reference evidence="1 2" key="1">
    <citation type="submission" date="2018-09" db="EMBL/GenBank/DDBJ databases">
        <title>YIM PH21274 draft genome.</title>
        <authorList>
            <person name="Miao C."/>
        </authorList>
    </citation>
    <scope>NUCLEOTIDE SEQUENCE [LARGE SCALE GENOMIC DNA]</scope>
    <source>
        <strain evidence="1 2">YIM PH 21724</strain>
    </source>
</reference>
<evidence type="ECO:0000313" key="1">
    <source>
        <dbReference type="EMBL" id="RJO72222.1"/>
    </source>
</evidence>
<dbReference type="AlphaFoldDB" id="A0A3A4KDT9"/>
<dbReference type="RefSeq" id="WP_120043324.1">
    <property type="nucleotide sequence ID" value="NZ_QZFU01000029.1"/>
</dbReference>
<dbReference type="Proteomes" id="UP000266677">
    <property type="component" value="Unassembled WGS sequence"/>
</dbReference>
<evidence type="ECO:0000313" key="2">
    <source>
        <dbReference type="Proteomes" id="UP000266677"/>
    </source>
</evidence>
<dbReference type="OrthoDB" id="4551929at2"/>
<proteinExistence type="predicted"/>
<organism evidence="1 2">
    <name type="scientific">Nocardia panacis</name>
    <dbReference type="NCBI Taxonomy" id="2340916"/>
    <lineage>
        <taxon>Bacteria</taxon>
        <taxon>Bacillati</taxon>
        <taxon>Actinomycetota</taxon>
        <taxon>Actinomycetes</taxon>
        <taxon>Mycobacteriales</taxon>
        <taxon>Nocardiaceae</taxon>
        <taxon>Nocardia</taxon>
    </lineage>
</organism>
<keyword evidence="2" id="KW-1185">Reference proteome</keyword>
<name>A0A3A4KDT9_9NOCA</name>
<gene>
    <name evidence="1" type="ORF">D5S18_23985</name>
</gene>
<dbReference type="EMBL" id="QZFU01000029">
    <property type="protein sequence ID" value="RJO72222.1"/>
    <property type="molecule type" value="Genomic_DNA"/>
</dbReference>
<sequence length="105" mass="11146">MATFLSVDIDILGKTARSLRAAESTLNTAMKAMGAHGDIGTRTLNDAAETFQRRWKYGIERIGESAGFTAEGVGKCHDAYVEVDSAFGKALEAARNALPEGAARP</sequence>